<protein>
    <submittedName>
        <fullName evidence="2">Carnitine dehydratase</fullName>
    </submittedName>
</protein>
<dbReference type="PANTHER" id="PTHR48207:SF3">
    <property type="entry name" value="SUCCINATE--HYDROXYMETHYLGLUTARATE COA-TRANSFERASE"/>
    <property type="match status" value="1"/>
</dbReference>
<keyword evidence="1" id="KW-0808">Transferase</keyword>
<dbReference type="InterPro" id="IPR023606">
    <property type="entry name" value="CoA-Trfase_III_dom_1_sf"/>
</dbReference>
<keyword evidence="3" id="KW-1185">Reference proteome</keyword>
<gene>
    <name evidence="2" type="ORF">PCA20602_00899</name>
</gene>
<evidence type="ECO:0000256" key="1">
    <source>
        <dbReference type="ARBA" id="ARBA00022679"/>
    </source>
</evidence>
<dbReference type="SUPFAM" id="SSF89796">
    <property type="entry name" value="CoA-transferase family III (CaiB/BaiF)"/>
    <property type="match status" value="1"/>
</dbReference>
<dbReference type="InterPro" id="IPR003673">
    <property type="entry name" value="CoA-Trfase_fam_III"/>
</dbReference>
<name>A0ABY6VQR4_9BURK</name>
<organism evidence="2 3">
    <name type="scientific">Pandoraea capi</name>
    <dbReference type="NCBI Taxonomy" id="2508286"/>
    <lineage>
        <taxon>Bacteria</taxon>
        <taxon>Pseudomonadati</taxon>
        <taxon>Pseudomonadota</taxon>
        <taxon>Betaproteobacteria</taxon>
        <taxon>Burkholderiales</taxon>
        <taxon>Burkholderiaceae</taxon>
        <taxon>Pandoraea</taxon>
    </lineage>
</organism>
<dbReference type="Gene3D" id="3.40.50.10540">
    <property type="entry name" value="Crotonobetainyl-coa:carnitine coa-transferase, domain 1"/>
    <property type="match status" value="1"/>
</dbReference>
<evidence type="ECO:0000313" key="3">
    <source>
        <dbReference type="Proteomes" id="UP000366065"/>
    </source>
</evidence>
<dbReference type="Gene3D" id="3.30.1540.10">
    <property type="entry name" value="formyl-coa transferase, domain 3"/>
    <property type="match status" value="1"/>
</dbReference>
<sequence>MLRDSLSGVRVLDFSHVLAGPVCSMTLADLGAHVVKIEPPEGELGRKIGPPWVNGESPAFISVNRNKLSASIDLKTDAGRRVIRRMLGDADVLVENFRPGVMASMGLSFEAVREINPQLVYCSVSAFGQNGANRTRPGVDGIIQAASGLMSTLGSTNADPLKVPAPIADMLGGYLAALAILAALHRVRDGKGGAYLDVSLYNATVMLQQIGFASFFASGRNPDKVGSAAPYAAPNEAYPTQDGWMVVVAYHPARWTALCEELDMSWLASDPKFSTNDERVRHRAALHELLASKFAERTTTDWMARLCARDIICAPVATYSDVMASEAYLQSGLASTMDHPIAGRIRTHRFALSAADDATGHVDLAAPLNGEHTRQVLQSYGISDAEIAELLDIGAIRASAAPPTRPNDHEAGRLAV</sequence>
<dbReference type="Pfam" id="PF02515">
    <property type="entry name" value="CoA_transf_3"/>
    <property type="match status" value="1"/>
</dbReference>
<dbReference type="InterPro" id="IPR050483">
    <property type="entry name" value="CoA-transferase_III_domain"/>
</dbReference>
<dbReference type="PANTHER" id="PTHR48207">
    <property type="entry name" value="SUCCINATE--HYDROXYMETHYLGLUTARATE COA-TRANSFERASE"/>
    <property type="match status" value="1"/>
</dbReference>
<reference evidence="2 3" key="1">
    <citation type="submission" date="2019-08" db="EMBL/GenBank/DDBJ databases">
        <authorList>
            <person name="Peeters C."/>
        </authorList>
    </citation>
    <scope>NUCLEOTIDE SEQUENCE [LARGE SCALE GENOMIC DNA]</scope>
    <source>
        <strain evidence="2 3">LMG 20602</strain>
    </source>
</reference>
<evidence type="ECO:0000313" key="2">
    <source>
        <dbReference type="EMBL" id="VVD76795.1"/>
    </source>
</evidence>
<dbReference type="RefSeq" id="WP_150720159.1">
    <property type="nucleotide sequence ID" value="NZ_CABPRV010000002.1"/>
</dbReference>
<dbReference type="Proteomes" id="UP000366065">
    <property type="component" value="Unassembled WGS sequence"/>
</dbReference>
<dbReference type="InterPro" id="IPR044855">
    <property type="entry name" value="CoA-Trfase_III_dom3_sf"/>
</dbReference>
<accession>A0ABY6VQR4</accession>
<proteinExistence type="predicted"/>
<dbReference type="EMBL" id="CABPRV010000002">
    <property type="protein sequence ID" value="VVD76795.1"/>
    <property type="molecule type" value="Genomic_DNA"/>
</dbReference>
<comment type="caution">
    <text evidence="2">The sequence shown here is derived from an EMBL/GenBank/DDBJ whole genome shotgun (WGS) entry which is preliminary data.</text>
</comment>